<keyword evidence="3" id="KW-0963">Cytoplasm</keyword>
<dbReference type="InterPro" id="IPR013087">
    <property type="entry name" value="Znf_C2H2_type"/>
</dbReference>
<dbReference type="PANTHER" id="PTHR46095:SF1">
    <property type="entry name" value="ZINC FINGER PROTEIN 593"/>
    <property type="match status" value="1"/>
</dbReference>
<evidence type="ECO:0000313" key="13">
    <source>
        <dbReference type="Proteomes" id="UP001211907"/>
    </source>
</evidence>
<evidence type="ECO:0000256" key="4">
    <source>
        <dbReference type="ARBA" id="ARBA00022517"/>
    </source>
</evidence>
<dbReference type="GO" id="GO:0003676">
    <property type="term" value="F:nucleic acid binding"/>
    <property type="evidence" value="ECO:0007669"/>
    <property type="project" value="InterPro"/>
</dbReference>
<gene>
    <name evidence="12" type="primary">BUD20</name>
    <name evidence="12" type="ORF">HK100_010511</name>
</gene>
<dbReference type="GO" id="GO:0005737">
    <property type="term" value="C:cytoplasm"/>
    <property type="evidence" value="ECO:0007669"/>
    <property type="project" value="UniProtKB-SubCell"/>
</dbReference>
<dbReference type="GO" id="GO:0042254">
    <property type="term" value="P:ribosome biogenesis"/>
    <property type="evidence" value="ECO:0007669"/>
    <property type="project" value="UniProtKB-KW"/>
</dbReference>
<comment type="subcellular location">
    <subcellularLocation>
        <location evidence="2">Cytoplasm</location>
    </subcellularLocation>
    <subcellularLocation>
        <location evidence="1">Nucleus</location>
    </subcellularLocation>
</comment>
<dbReference type="SUPFAM" id="SSF57667">
    <property type="entry name" value="beta-beta-alpha zinc fingers"/>
    <property type="match status" value="1"/>
</dbReference>
<dbReference type="Gene3D" id="3.30.160.60">
    <property type="entry name" value="Classic Zinc Finger"/>
    <property type="match status" value="1"/>
</dbReference>
<keyword evidence="7" id="KW-0862">Zinc</keyword>
<dbReference type="SMART" id="SM00451">
    <property type="entry name" value="ZnF_U1"/>
    <property type="match status" value="1"/>
</dbReference>
<dbReference type="EMBL" id="JADGJH010005831">
    <property type="protein sequence ID" value="KAJ3079100.1"/>
    <property type="molecule type" value="Genomic_DNA"/>
</dbReference>
<dbReference type="InterPro" id="IPR051879">
    <property type="entry name" value="C2H2-ZF_Maturation_Protein"/>
</dbReference>
<dbReference type="GO" id="GO:0008270">
    <property type="term" value="F:zinc ion binding"/>
    <property type="evidence" value="ECO:0007669"/>
    <property type="project" value="UniProtKB-KW"/>
</dbReference>
<keyword evidence="4" id="KW-0690">Ribosome biogenesis</keyword>
<dbReference type="GO" id="GO:0005634">
    <property type="term" value="C:nucleus"/>
    <property type="evidence" value="ECO:0007669"/>
    <property type="project" value="UniProtKB-SubCell"/>
</dbReference>
<evidence type="ECO:0000313" key="12">
    <source>
        <dbReference type="EMBL" id="KAJ3079100.1"/>
    </source>
</evidence>
<keyword evidence="8" id="KW-0539">Nucleus</keyword>
<dbReference type="AlphaFoldDB" id="A0AAD5SMD3"/>
<accession>A0AAD5SMD3</accession>
<proteinExistence type="inferred from homology"/>
<feature type="domain" description="C2H2-type" evidence="11">
    <location>
        <begin position="88"/>
        <end position="110"/>
    </location>
</feature>
<evidence type="ECO:0000256" key="6">
    <source>
        <dbReference type="ARBA" id="ARBA00022771"/>
    </source>
</evidence>
<dbReference type="GO" id="GO:0043021">
    <property type="term" value="F:ribonucleoprotein complex binding"/>
    <property type="evidence" value="ECO:0007669"/>
    <property type="project" value="UniProtKB-ARBA"/>
</dbReference>
<reference evidence="12" key="1">
    <citation type="submission" date="2020-05" db="EMBL/GenBank/DDBJ databases">
        <title>Phylogenomic resolution of chytrid fungi.</title>
        <authorList>
            <person name="Stajich J.E."/>
            <person name="Amses K."/>
            <person name="Simmons R."/>
            <person name="Seto K."/>
            <person name="Myers J."/>
            <person name="Bonds A."/>
            <person name="Quandt C.A."/>
            <person name="Barry K."/>
            <person name="Liu P."/>
            <person name="Grigoriev I."/>
            <person name="Longcore J.E."/>
            <person name="James T.Y."/>
        </authorList>
    </citation>
    <scope>NUCLEOTIDE SEQUENCE</scope>
    <source>
        <strain evidence="12">JEL0513</strain>
    </source>
</reference>
<dbReference type="Proteomes" id="UP001211907">
    <property type="component" value="Unassembled WGS sequence"/>
</dbReference>
<evidence type="ECO:0000256" key="8">
    <source>
        <dbReference type="ARBA" id="ARBA00023242"/>
    </source>
</evidence>
<dbReference type="PANTHER" id="PTHR46095">
    <property type="entry name" value="ZINC FINGER PROTEIN 593"/>
    <property type="match status" value="1"/>
</dbReference>
<evidence type="ECO:0000256" key="7">
    <source>
        <dbReference type="ARBA" id="ARBA00022833"/>
    </source>
</evidence>
<dbReference type="Pfam" id="PF12171">
    <property type="entry name" value="zf-C2H2_jaz"/>
    <property type="match status" value="1"/>
</dbReference>
<evidence type="ECO:0000256" key="10">
    <source>
        <dbReference type="SAM" id="MobiDB-lite"/>
    </source>
</evidence>
<dbReference type="FunFam" id="3.30.160.60:FF:000299">
    <property type="entry name" value="Zinc finger protein 593"/>
    <property type="match status" value="1"/>
</dbReference>
<protein>
    <submittedName>
        <fullName evidence="12">Bud site selection protein 20</fullName>
    </submittedName>
</protein>
<organism evidence="12 13">
    <name type="scientific">Physocladia obscura</name>
    <dbReference type="NCBI Taxonomy" id="109957"/>
    <lineage>
        <taxon>Eukaryota</taxon>
        <taxon>Fungi</taxon>
        <taxon>Fungi incertae sedis</taxon>
        <taxon>Chytridiomycota</taxon>
        <taxon>Chytridiomycota incertae sedis</taxon>
        <taxon>Chytridiomycetes</taxon>
        <taxon>Chytridiales</taxon>
        <taxon>Chytriomycetaceae</taxon>
        <taxon>Physocladia</taxon>
    </lineage>
</organism>
<sequence>MSRVARKRMHHSNRTIMRSKRTRARTRDLDQIYEDIAKQEAATTDGALTATTTASLHTNEHDANDAPADPVATAALDENLPGLGQFYCIHCAKYFISAHAMAVHSASKPHKKRVKELKTPPYTQKDAEAAVGLRTDNSRVATMAVDKASPSNPPSTNF</sequence>
<evidence type="ECO:0000256" key="5">
    <source>
        <dbReference type="ARBA" id="ARBA00022723"/>
    </source>
</evidence>
<comment type="similarity">
    <text evidence="9">Belongs to the ZNF593/BUD20 C2H2-type zinc-finger protein family.</text>
</comment>
<evidence type="ECO:0000256" key="1">
    <source>
        <dbReference type="ARBA" id="ARBA00004123"/>
    </source>
</evidence>
<keyword evidence="5" id="KW-0479">Metal-binding</keyword>
<evidence type="ECO:0000256" key="2">
    <source>
        <dbReference type="ARBA" id="ARBA00004496"/>
    </source>
</evidence>
<dbReference type="PROSITE" id="PS00028">
    <property type="entry name" value="ZINC_FINGER_C2H2_1"/>
    <property type="match status" value="1"/>
</dbReference>
<comment type="caution">
    <text evidence="12">The sequence shown here is derived from an EMBL/GenBank/DDBJ whole genome shotgun (WGS) entry which is preliminary data.</text>
</comment>
<evidence type="ECO:0000256" key="9">
    <source>
        <dbReference type="ARBA" id="ARBA00038064"/>
    </source>
</evidence>
<dbReference type="InterPro" id="IPR022755">
    <property type="entry name" value="Znf_C2H2_jaz"/>
</dbReference>
<name>A0AAD5SMD3_9FUNG</name>
<keyword evidence="6" id="KW-0863">Zinc-finger</keyword>
<feature type="region of interest" description="Disordered" evidence="10">
    <location>
        <begin position="1"/>
        <end position="23"/>
    </location>
</feature>
<evidence type="ECO:0000256" key="3">
    <source>
        <dbReference type="ARBA" id="ARBA00022490"/>
    </source>
</evidence>
<dbReference type="InterPro" id="IPR036236">
    <property type="entry name" value="Znf_C2H2_sf"/>
</dbReference>
<dbReference type="InterPro" id="IPR003604">
    <property type="entry name" value="Matrin/U1-like-C_Znf_C2H2"/>
</dbReference>
<keyword evidence="13" id="KW-1185">Reference proteome</keyword>
<evidence type="ECO:0000259" key="11">
    <source>
        <dbReference type="PROSITE" id="PS00028"/>
    </source>
</evidence>